<proteinExistence type="predicted"/>
<name>A0A0G2HBH0_PHACM</name>
<feature type="region of interest" description="Disordered" evidence="3">
    <location>
        <begin position="823"/>
        <end position="947"/>
    </location>
</feature>
<feature type="compositionally biased region" description="Low complexity" evidence="3">
    <location>
        <begin position="1845"/>
        <end position="1866"/>
    </location>
</feature>
<gene>
    <name evidence="4" type="ORF">UCRPC4_g01591</name>
</gene>
<dbReference type="Proteomes" id="UP000053317">
    <property type="component" value="Unassembled WGS sequence"/>
</dbReference>
<organism evidence="4 5">
    <name type="scientific">Phaeomoniella chlamydospora</name>
    <name type="common">Phaeoacremonium chlamydosporum</name>
    <dbReference type="NCBI Taxonomy" id="158046"/>
    <lineage>
        <taxon>Eukaryota</taxon>
        <taxon>Fungi</taxon>
        <taxon>Dikarya</taxon>
        <taxon>Ascomycota</taxon>
        <taxon>Pezizomycotina</taxon>
        <taxon>Eurotiomycetes</taxon>
        <taxon>Chaetothyriomycetidae</taxon>
        <taxon>Phaeomoniellales</taxon>
        <taxon>Phaeomoniellaceae</taxon>
        <taxon>Phaeomoniella</taxon>
    </lineage>
</organism>
<feature type="compositionally biased region" description="Low complexity" evidence="3">
    <location>
        <begin position="499"/>
        <end position="517"/>
    </location>
</feature>
<feature type="compositionally biased region" description="Acidic residues" evidence="3">
    <location>
        <begin position="1128"/>
        <end position="1138"/>
    </location>
</feature>
<feature type="coiled-coil region" evidence="2">
    <location>
        <begin position="1242"/>
        <end position="1397"/>
    </location>
</feature>
<feature type="region of interest" description="Disordered" evidence="3">
    <location>
        <begin position="1121"/>
        <end position="1157"/>
    </location>
</feature>
<feature type="compositionally biased region" description="Basic and acidic residues" evidence="3">
    <location>
        <begin position="421"/>
        <end position="434"/>
    </location>
</feature>
<keyword evidence="1 2" id="KW-0175">Coiled coil</keyword>
<feature type="compositionally biased region" description="Pro residues" evidence="3">
    <location>
        <begin position="786"/>
        <end position="795"/>
    </location>
</feature>
<dbReference type="GO" id="GO:0005856">
    <property type="term" value="C:cytoskeleton"/>
    <property type="evidence" value="ECO:0007669"/>
    <property type="project" value="TreeGrafter"/>
</dbReference>
<feature type="coiled-coil region" evidence="2">
    <location>
        <begin position="1562"/>
        <end position="1639"/>
    </location>
</feature>
<accession>A0A0G2HBH0</accession>
<reference evidence="4 5" key="2">
    <citation type="submission" date="2015-05" db="EMBL/GenBank/DDBJ databases">
        <authorList>
            <person name="Morales-Cruz A."/>
            <person name="Amrine K.C."/>
            <person name="Cantu D."/>
        </authorList>
    </citation>
    <scope>NUCLEOTIDE SEQUENCE [LARGE SCALE GENOMIC DNA]</scope>
    <source>
        <strain evidence="4">UCRPC4</strain>
    </source>
</reference>
<feature type="region of interest" description="Disordered" evidence="3">
    <location>
        <begin position="1845"/>
        <end position="2008"/>
    </location>
</feature>
<feature type="region of interest" description="Disordered" evidence="3">
    <location>
        <begin position="1"/>
        <end position="50"/>
    </location>
</feature>
<feature type="region of interest" description="Disordered" evidence="3">
    <location>
        <begin position="252"/>
        <end position="273"/>
    </location>
</feature>
<evidence type="ECO:0000256" key="2">
    <source>
        <dbReference type="SAM" id="Coils"/>
    </source>
</evidence>
<feature type="coiled-coil region" evidence="2">
    <location>
        <begin position="1430"/>
        <end position="1531"/>
    </location>
</feature>
<dbReference type="PANTHER" id="PTHR32083:SF0">
    <property type="entry name" value="CILIA AND FLAGELLA-ASSOCIATED PROTEIN 58"/>
    <property type="match status" value="1"/>
</dbReference>
<dbReference type="OrthoDB" id="1293114at2759"/>
<evidence type="ECO:0000313" key="5">
    <source>
        <dbReference type="Proteomes" id="UP000053317"/>
    </source>
</evidence>
<feature type="region of interest" description="Disordered" evidence="3">
    <location>
        <begin position="399"/>
        <end position="544"/>
    </location>
</feature>
<reference evidence="4 5" key="1">
    <citation type="submission" date="2015-05" db="EMBL/GenBank/DDBJ databases">
        <title>Distinctive expansion of gene families associated with plant cell wall degradation and secondary metabolism in the genomes of grapevine trunk pathogens.</title>
        <authorList>
            <person name="Lawrence D.P."/>
            <person name="Travadon R."/>
            <person name="Rolshausen P.E."/>
            <person name="Baumgartner K."/>
        </authorList>
    </citation>
    <scope>NUCLEOTIDE SEQUENCE [LARGE SCALE GENOMIC DNA]</scope>
    <source>
        <strain evidence="4">UCRPC4</strain>
    </source>
</reference>
<feature type="compositionally biased region" description="Low complexity" evidence="3">
    <location>
        <begin position="879"/>
        <end position="892"/>
    </location>
</feature>
<protein>
    <submittedName>
        <fullName evidence="4">Putative myosin class ii heavy chain</fullName>
    </submittedName>
</protein>
<feature type="region of interest" description="Disordered" evidence="3">
    <location>
        <begin position="611"/>
        <end position="736"/>
    </location>
</feature>
<feature type="region of interest" description="Disordered" evidence="3">
    <location>
        <begin position="1003"/>
        <end position="1041"/>
    </location>
</feature>
<dbReference type="Gene3D" id="1.20.5.1160">
    <property type="entry name" value="Vasodilator-stimulated phosphoprotein"/>
    <property type="match status" value="1"/>
</dbReference>
<feature type="compositionally biased region" description="Basic and acidic residues" evidence="3">
    <location>
        <begin position="1991"/>
        <end position="2008"/>
    </location>
</feature>
<dbReference type="PANTHER" id="PTHR32083">
    <property type="entry name" value="CILIA AND FLAGELLA-ASSOCIATED PROTEIN 58-RELATED"/>
    <property type="match status" value="1"/>
</dbReference>
<evidence type="ECO:0000256" key="1">
    <source>
        <dbReference type="ARBA" id="ARBA00023054"/>
    </source>
</evidence>
<sequence length="2008" mass="218973">MEPSFDKPLPTPPVERRFSATIPPSPEVQQAPALPLRPNMPAAQSFQRPKRKVAWRNKACVIALPLDDSRGSDARPLLTPQDVDKRMKQWENEGFDLDSGVQTGDGLRFQSRPLFPTAEDIRLERSNNRIHVKIPNKAEWDAYVKFLAEEKLRALGVTFGEEEPPTSARPTPGPAGMSRASSQISSLANETPLPTSSVASNPALHGSQAFSPTGFASTNGSSQMGSFGSPASPFGNMPANIHRARQSIAFDPRIGSPFGITQLQPTPSGGNVRGPSPQHYFAARGGNISPAVMNGMPNLADVLSPVSPQQPEPAPAPQTGGMLEQMRPQQQDLQAQLLQQQHQQLNFGQPAPMTPLFGQRGNTPEMMHPTPQGHHRNVSEALEREVDSAGDRLENSIRKQLERDADKTQEKTPLIDEESHDYDRKEADIIKGLDLDQTDEETNPSFRASPNLPNGPTLFGSSGSRGIDKPTRATFGAGHRSKPSLSGLNVQAKPFDPQGAFASSNFSFGSTNFSPSGNYPPDSVFGGSGPSQNNGLSGSLISVNAPSFVPTNEKRVPSSEFKFSSSSFNVEAPAFNPGSLDTQSRNIAKPKESPTANTIFGDFNIDIAKPARRSKAVPIVRPDTRKSTPESDEKHIVNFEGRAEQLTTKRMRRGRDDGDSDAQITPSSPHLTEIGQKPSPAQQHTPKPSVAPVEKENVLPQSSVASPVSDLPTTYDAHDAETSPLSPQKDRWQPFEFKTKTDVENFAAAEPTAYQIASSVKDSKIVKDGERLLHEEEISDASEAPAPRPSPPPRRPSSHKHSKSSLSATAPPFVPVVVASPLVSPPISATGSKAAPKPAGTTGESRASPKEVELSDAVQSSRSTKPSGLQASRWAATEPLESSPTLPVTPSSTEHDAILSDNEDIIGATPEDQNIGKTPREGTESVSEADNPIKPNDDHSTAKDLLPRVDGVISPSFEDIDAVMRAMDEDPDLGVERLETPYHTKEIGFPEVTTVHELNAPAHVRSDAPSPSPKRVASYQALPQVEDSNEEPDGPVGLGITAPINKLNREDEDAEPSDWNDVLSAGDEDKFTSRTGFFDGHVNDLVGSILDDRLGPVERSLEVIQKSLTLLATKPAATTLERTVSNESDADDEDDDEVGGLRPASSSYRSRSPMNRLKPDRRLEQIKAIVREALAAYQPPQPIANVDLSRVHEVLAEMKLLAEPEALQGRAAEIRRVFEDVISTHPRLSRSSSRANLGAADVEKLRLQVDGLETMLRVSNERADEEYKMRRQAEADLAKAEAAVDSAEAEAARQREAAEEAERSLREMFEERKVPSVQNEMDDLQHTVDALSLKNQALESTLEEYRIAHDQWKQDIQEERDKTRALRLTLQSLKKQIDESSETRQALRHRFERLQDDMIIASENLARDQLSWKRKEEEYISKNENMLSVLEHESQTREKLEVAYQELKQEHAKTLTFQPLYEQSQKEVERLNEMIQSLREENKSQQDTLSGLELELIATKENHRIDTEVTRKDLEADIVRLRKQLADAQDDAVVTTAKHQAAIQELHDSKVAALQEAARSREAALEEQHRSHERALNDLRERHGRALHNSSEDKQRIESHLQDKIALSNDKVSHLENKVSHLEERLEVAKEAARAAAEAASISSATGQKSVEVSAETSRHRTQPSVSTIASMPFAPGTSVPEKISPQALRESIIVLQDQLQNREATIESLTSELAAVDKTLPDRLKERDIEVNWLRELLSVRLDDLQDIINTLTKGDAFNTDAARDAAIRLKASLQMEQQLKERHASGVPGQFPSLSSLSSQIAAASASPRATAQALPMAAAAAWGNWRKARDFSASLSDLASSVTATPSKSSTSLPSSAGLLSGLMTPPATSASQRMSSTPTPSTAPPTTLSIPGRRISSDARPLRSLASSQPRKLSSRSDTGSRPLRKVTPTTMDSIDGPKTPTHAGSSTGDLLRGTSYDEDASETRTLMGVFGDEETASSIASSSAEKPGRGLRDDMAGLESSRS</sequence>
<feature type="compositionally biased region" description="Polar residues" evidence="3">
    <location>
        <begin position="1641"/>
        <end position="1651"/>
    </location>
</feature>
<feature type="compositionally biased region" description="Polar residues" evidence="3">
    <location>
        <begin position="208"/>
        <end position="226"/>
    </location>
</feature>
<feature type="compositionally biased region" description="Polar residues" evidence="3">
    <location>
        <begin position="530"/>
        <end position="544"/>
    </location>
</feature>
<feature type="region of interest" description="Disordered" evidence="3">
    <location>
        <begin position="157"/>
        <end position="238"/>
    </location>
</feature>
<evidence type="ECO:0000313" key="4">
    <source>
        <dbReference type="EMBL" id="KKY25900.1"/>
    </source>
</evidence>
<feature type="compositionally biased region" description="Basic and acidic residues" evidence="3">
    <location>
        <begin position="399"/>
        <end position="414"/>
    </location>
</feature>
<feature type="compositionally biased region" description="Polar residues" evidence="3">
    <location>
        <begin position="1909"/>
        <end position="1924"/>
    </location>
</feature>
<feature type="compositionally biased region" description="Basic and acidic residues" evidence="3">
    <location>
        <begin position="935"/>
        <end position="947"/>
    </location>
</feature>
<feature type="region of interest" description="Disordered" evidence="3">
    <location>
        <begin position="1639"/>
        <end position="1674"/>
    </location>
</feature>
<feature type="compositionally biased region" description="Polar residues" evidence="3">
    <location>
        <begin position="179"/>
        <end position="200"/>
    </location>
</feature>
<feature type="compositionally biased region" description="Basic and acidic residues" evidence="3">
    <location>
        <begin position="622"/>
        <end position="643"/>
    </location>
</feature>
<comment type="caution">
    <text evidence="4">The sequence shown here is derived from an EMBL/GenBank/DDBJ whole genome shotgun (WGS) entry which is preliminary data.</text>
</comment>
<evidence type="ECO:0000256" key="3">
    <source>
        <dbReference type="SAM" id="MobiDB-lite"/>
    </source>
</evidence>
<feature type="compositionally biased region" description="Polar residues" evidence="3">
    <location>
        <begin position="857"/>
        <end position="870"/>
    </location>
</feature>
<keyword evidence="5" id="KW-1185">Reference proteome</keyword>
<dbReference type="EMBL" id="LCWF01000038">
    <property type="protein sequence ID" value="KKY25900.1"/>
    <property type="molecule type" value="Genomic_DNA"/>
</dbReference>
<feature type="compositionally biased region" description="Polar residues" evidence="3">
    <location>
        <begin position="443"/>
        <end position="464"/>
    </location>
</feature>
<feature type="compositionally biased region" description="Low complexity" evidence="3">
    <location>
        <begin position="1879"/>
        <end position="1895"/>
    </location>
</feature>
<feature type="region of interest" description="Disordered" evidence="3">
    <location>
        <begin position="572"/>
        <end position="598"/>
    </location>
</feature>
<feature type="compositionally biased region" description="Basic and acidic residues" evidence="3">
    <location>
        <begin position="761"/>
        <end position="776"/>
    </location>
</feature>
<feature type="compositionally biased region" description="Polar residues" evidence="3">
    <location>
        <begin position="259"/>
        <end position="269"/>
    </location>
</feature>
<feature type="region of interest" description="Disordered" evidence="3">
    <location>
        <begin position="758"/>
        <end position="811"/>
    </location>
</feature>